<dbReference type="InterPro" id="IPR051693">
    <property type="entry name" value="UPF0046_metallophosphoest"/>
</dbReference>
<feature type="region of interest" description="Disordered" evidence="1">
    <location>
        <begin position="1"/>
        <end position="23"/>
    </location>
</feature>
<feature type="domain" description="Calcineurin-like phosphoesterase" evidence="2">
    <location>
        <begin position="35"/>
        <end position="242"/>
    </location>
</feature>
<accession>A0A6A5U2B3</accession>
<evidence type="ECO:0000313" key="4">
    <source>
        <dbReference type="Proteomes" id="UP000800035"/>
    </source>
</evidence>
<evidence type="ECO:0000256" key="1">
    <source>
        <dbReference type="SAM" id="MobiDB-lite"/>
    </source>
</evidence>
<dbReference type="InterPro" id="IPR004843">
    <property type="entry name" value="Calcineurin-like_PHP"/>
</dbReference>
<dbReference type="InterPro" id="IPR029052">
    <property type="entry name" value="Metallo-depent_PP-like"/>
</dbReference>
<name>A0A6A5U2B3_9PLEO</name>
<dbReference type="AlphaFoldDB" id="A0A6A5U2B3"/>
<dbReference type="EMBL" id="ML976986">
    <property type="protein sequence ID" value="KAF1958808.1"/>
    <property type="molecule type" value="Genomic_DNA"/>
</dbReference>
<gene>
    <name evidence="3" type="ORF">CC80DRAFT_468558</name>
</gene>
<dbReference type="Proteomes" id="UP000800035">
    <property type="component" value="Unassembled WGS sequence"/>
</dbReference>
<dbReference type="Gene3D" id="3.60.21.10">
    <property type="match status" value="1"/>
</dbReference>
<dbReference type="Pfam" id="PF00149">
    <property type="entry name" value="Metallophos"/>
    <property type="match status" value="1"/>
</dbReference>
<feature type="compositionally biased region" description="Polar residues" evidence="1">
    <location>
        <begin position="1"/>
        <end position="19"/>
    </location>
</feature>
<proteinExistence type="predicted"/>
<dbReference type="OrthoDB" id="630188at2759"/>
<dbReference type="PANTHER" id="PTHR12905">
    <property type="entry name" value="METALLOPHOSPHOESTERASE"/>
    <property type="match status" value="1"/>
</dbReference>
<organism evidence="3 4">
    <name type="scientific">Byssothecium circinans</name>
    <dbReference type="NCBI Taxonomy" id="147558"/>
    <lineage>
        <taxon>Eukaryota</taxon>
        <taxon>Fungi</taxon>
        <taxon>Dikarya</taxon>
        <taxon>Ascomycota</taxon>
        <taxon>Pezizomycotina</taxon>
        <taxon>Dothideomycetes</taxon>
        <taxon>Pleosporomycetidae</taxon>
        <taxon>Pleosporales</taxon>
        <taxon>Massarineae</taxon>
        <taxon>Massarinaceae</taxon>
        <taxon>Byssothecium</taxon>
    </lineage>
</organism>
<sequence length="331" mass="36298">MTAQCSLKRTRNPSPVSSTKRCRLENEAEAPETVKFLILSDTHDAAITLPPSDVLLHCGDLTEDGSPTSLKAALAHLSKAKAELKLFIAGNHEISFDKNYYLSEGGSLSTHEESLTIISDYEASTPGLHFLKEGTHTFTLKSGATFTIYASPYTPRYGSSAFQYPSGKDRFNYEESTPKWAKNVGTEKSRIPTTGIDIVMTHGPAQYILDKTADNRSAGCEHLSRAIARSKPLLHCFGHVHRGYGAQRIEYDDDSASGTGDDGIKPLPQEFVGKNQARRKGFSSLSPGAKESFLGQRERRQTLMVNAAVMDSENEPGNMPWLVELDLAKKV</sequence>
<dbReference type="PANTHER" id="PTHR12905:SF0">
    <property type="entry name" value="CALCINEURIN-LIKE PHOSPHOESTERASE DOMAIN-CONTAINING PROTEIN"/>
    <property type="match status" value="1"/>
</dbReference>
<dbReference type="CDD" id="cd07379">
    <property type="entry name" value="MPP_239FB"/>
    <property type="match status" value="1"/>
</dbReference>
<keyword evidence="4" id="KW-1185">Reference proteome</keyword>
<dbReference type="SUPFAM" id="SSF56300">
    <property type="entry name" value="Metallo-dependent phosphatases"/>
    <property type="match status" value="1"/>
</dbReference>
<evidence type="ECO:0000259" key="2">
    <source>
        <dbReference type="Pfam" id="PF00149"/>
    </source>
</evidence>
<evidence type="ECO:0000313" key="3">
    <source>
        <dbReference type="EMBL" id="KAF1958808.1"/>
    </source>
</evidence>
<reference evidence="3" key="1">
    <citation type="journal article" date="2020" name="Stud. Mycol.">
        <title>101 Dothideomycetes genomes: a test case for predicting lifestyles and emergence of pathogens.</title>
        <authorList>
            <person name="Haridas S."/>
            <person name="Albert R."/>
            <person name="Binder M."/>
            <person name="Bloem J."/>
            <person name="Labutti K."/>
            <person name="Salamov A."/>
            <person name="Andreopoulos B."/>
            <person name="Baker S."/>
            <person name="Barry K."/>
            <person name="Bills G."/>
            <person name="Bluhm B."/>
            <person name="Cannon C."/>
            <person name="Castanera R."/>
            <person name="Culley D."/>
            <person name="Daum C."/>
            <person name="Ezra D."/>
            <person name="Gonzalez J."/>
            <person name="Henrissat B."/>
            <person name="Kuo A."/>
            <person name="Liang C."/>
            <person name="Lipzen A."/>
            <person name="Lutzoni F."/>
            <person name="Magnuson J."/>
            <person name="Mondo S."/>
            <person name="Nolan M."/>
            <person name="Ohm R."/>
            <person name="Pangilinan J."/>
            <person name="Park H.-J."/>
            <person name="Ramirez L."/>
            <person name="Alfaro M."/>
            <person name="Sun H."/>
            <person name="Tritt A."/>
            <person name="Yoshinaga Y."/>
            <person name="Zwiers L.-H."/>
            <person name="Turgeon B."/>
            <person name="Goodwin S."/>
            <person name="Spatafora J."/>
            <person name="Crous P."/>
            <person name="Grigoriev I."/>
        </authorList>
    </citation>
    <scope>NUCLEOTIDE SEQUENCE</scope>
    <source>
        <strain evidence="3">CBS 675.92</strain>
    </source>
</reference>
<protein>
    <recommendedName>
        <fullName evidence="2">Calcineurin-like phosphoesterase domain-containing protein</fullName>
    </recommendedName>
</protein>
<dbReference type="GO" id="GO:0016787">
    <property type="term" value="F:hydrolase activity"/>
    <property type="evidence" value="ECO:0007669"/>
    <property type="project" value="InterPro"/>
</dbReference>